<feature type="non-terminal residue" evidence="2">
    <location>
        <position position="1"/>
    </location>
</feature>
<gene>
    <name evidence="2" type="ORF">CK820_G0042865</name>
</gene>
<evidence type="ECO:0000313" key="3">
    <source>
        <dbReference type="Proteomes" id="UP000236370"/>
    </source>
</evidence>
<dbReference type="PANTHER" id="PTHR16029:SF11">
    <property type="entry name" value="CENTROSOMAL PROTEIN OF 192 KDA"/>
    <property type="match status" value="1"/>
</dbReference>
<name>A0A2J8JZX4_PANTR</name>
<dbReference type="Proteomes" id="UP000236370">
    <property type="component" value="Unassembled WGS sequence"/>
</dbReference>
<evidence type="ECO:0000259" key="1">
    <source>
        <dbReference type="Pfam" id="PF22060"/>
    </source>
</evidence>
<feature type="domain" description="Cep192-like" evidence="1">
    <location>
        <begin position="22"/>
        <end position="72"/>
    </location>
</feature>
<dbReference type="InterPro" id="IPR054085">
    <property type="entry name" value="Cep192-like_D1"/>
</dbReference>
<dbReference type="InterPro" id="IPR039103">
    <property type="entry name" value="Spd-2/CEP192"/>
</dbReference>
<sequence length="72" mass="7532">PVPSVSTNCGIEPWDSGMTSGLGSVRVPEELKLPHACCVGIASQTLLSVLNPTDRWLQVSIGVLSISVNGEK</sequence>
<dbReference type="GO" id="GO:0051298">
    <property type="term" value="P:centrosome duplication"/>
    <property type="evidence" value="ECO:0007669"/>
    <property type="project" value="InterPro"/>
</dbReference>
<organism evidence="2 3">
    <name type="scientific">Pan troglodytes</name>
    <name type="common">Chimpanzee</name>
    <dbReference type="NCBI Taxonomy" id="9598"/>
    <lineage>
        <taxon>Eukaryota</taxon>
        <taxon>Metazoa</taxon>
        <taxon>Chordata</taxon>
        <taxon>Craniata</taxon>
        <taxon>Vertebrata</taxon>
        <taxon>Euteleostomi</taxon>
        <taxon>Mammalia</taxon>
        <taxon>Eutheria</taxon>
        <taxon>Euarchontoglires</taxon>
        <taxon>Primates</taxon>
        <taxon>Haplorrhini</taxon>
        <taxon>Catarrhini</taxon>
        <taxon>Hominidae</taxon>
        <taxon>Pan</taxon>
    </lineage>
</organism>
<dbReference type="PANTHER" id="PTHR16029">
    <property type="entry name" value="CENTROSOMAL PROTEIN OF 192 KDA"/>
    <property type="match status" value="1"/>
</dbReference>
<dbReference type="Pfam" id="PF22060">
    <property type="entry name" value="Cep192_D1"/>
    <property type="match status" value="1"/>
</dbReference>
<dbReference type="GO" id="GO:0071539">
    <property type="term" value="P:protein localization to centrosome"/>
    <property type="evidence" value="ECO:0007669"/>
    <property type="project" value="InterPro"/>
</dbReference>
<dbReference type="GO" id="GO:0090222">
    <property type="term" value="P:centrosome-templated microtubule nucleation"/>
    <property type="evidence" value="ECO:0007669"/>
    <property type="project" value="InterPro"/>
</dbReference>
<dbReference type="AlphaFoldDB" id="A0A2J8JZX4"/>
<accession>A0A2J8JZX4</accession>
<comment type="caution">
    <text evidence="2">The sequence shown here is derived from an EMBL/GenBank/DDBJ whole genome shotgun (WGS) entry which is preliminary data.</text>
</comment>
<protein>
    <submittedName>
        <fullName evidence="2">CEP192 isoform 12</fullName>
    </submittedName>
</protein>
<proteinExistence type="predicted"/>
<dbReference type="EMBL" id="NBAG03000406">
    <property type="protein sequence ID" value="PNI28318.1"/>
    <property type="molecule type" value="Genomic_DNA"/>
</dbReference>
<evidence type="ECO:0000313" key="2">
    <source>
        <dbReference type="EMBL" id="PNI28318.1"/>
    </source>
</evidence>
<reference evidence="2 3" key="1">
    <citation type="submission" date="2017-12" db="EMBL/GenBank/DDBJ databases">
        <title>High-resolution comparative analysis of great ape genomes.</title>
        <authorList>
            <person name="Pollen A."/>
            <person name="Hastie A."/>
            <person name="Hormozdiari F."/>
            <person name="Dougherty M."/>
            <person name="Liu R."/>
            <person name="Chaisson M."/>
            <person name="Hoppe E."/>
            <person name="Hill C."/>
            <person name="Pang A."/>
            <person name="Hillier L."/>
            <person name="Baker C."/>
            <person name="Armstrong J."/>
            <person name="Shendure J."/>
            <person name="Paten B."/>
            <person name="Wilson R."/>
            <person name="Chao H."/>
            <person name="Schneider V."/>
            <person name="Ventura M."/>
            <person name="Kronenberg Z."/>
            <person name="Murali S."/>
            <person name="Gordon D."/>
            <person name="Cantsilieris S."/>
            <person name="Munson K."/>
            <person name="Nelson B."/>
            <person name="Raja A."/>
            <person name="Underwood J."/>
            <person name="Diekhans M."/>
            <person name="Fiddes I."/>
            <person name="Haussler D."/>
            <person name="Eichler E."/>
        </authorList>
    </citation>
    <scope>NUCLEOTIDE SEQUENCE [LARGE SCALE GENOMIC DNA]</scope>
    <source>
        <strain evidence="2">Yerkes chimp pedigree #C0471</strain>
    </source>
</reference>